<dbReference type="Proteomes" id="UP001595993">
    <property type="component" value="Unassembled WGS sequence"/>
</dbReference>
<dbReference type="Gene3D" id="3.90.79.10">
    <property type="entry name" value="Nucleoside Triphosphate Pyrophosphohydrolase"/>
    <property type="match status" value="1"/>
</dbReference>
<dbReference type="Pfam" id="PF00293">
    <property type="entry name" value="NUDIX"/>
    <property type="match status" value="1"/>
</dbReference>
<proteinExistence type="predicted"/>
<dbReference type="SUPFAM" id="SSF55811">
    <property type="entry name" value="Nudix"/>
    <property type="match status" value="1"/>
</dbReference>
<evidence type="ECO:0000313" key="3">
    <source>
        <dbReference type="Proteomes" id="UP001595993"/>
    </source>
</evidence>
<dbReference type="CDD" id="cd02883">
    <property type="entry name" value="NUDIX_Hydrolase"/>
    <property type="match status" value="1"/>
</dbReference>
<dbReference type="InterPro" id="IPR015797">
    <property type="entry name" value="NUDIX_hydrolase-like_dom_sf"/>
</dbReference>
<keyword evidence="3" id="KW-1185">Reference proteome</keyword>
<protein>
    <submittedName>
        <fullName evidence="2">NUDIX domain-containing protein</fullName>
    </submittedName>
</protein>
<accession>A0ABV9G0I2</accession>
<dbReference type="InterPro" id="IPR000086">
    <property type="entry name" value="NUDIX_hydrolase_dom"/>
</dbReference>
<sequence length="261" mass="28463">MTQPGRVELFDADRLRLVEAPPPRLSLEDRRAMDDAWDAAVRANPALFDGPVAACTGLAREGPQGLALTWVRATYRLYVLRRVPGASVRLPSLFVAVAQPADDGRLLLGRMSSWTTSPGRWQLPGGSVEPSPDREPLDVAALRRHAARELAEETGIGTPSDDLTLWQVTRDANGSVGVLFQAPPRPASWLHERYAALTCSERALGRDPELDRIALVRSPADLAALTGPQVPYLEPVLRRHGQFWFTGQAAAGSQRAGQARR</sequence>
<dbReference type="EMBL" id="JBHSFE010000003">
    <property type="protein sequence ID" value="MFC4606640.1"/>
    <property type="molecule type" value="Genomic_DNA"/>
</dbReference>
<comment type="caution">
    <text evidence="2">The sequence shown here is derived from an EMBL/GenBank/DDBJ whole genome shotgun (WGS) entry which is preliminary data.</text>
</comment>
<name>A0ABV9G0I2_9ACTN</name>
<reference evidence="3" key="1">
    <citation type="journal article" date="2019" name="Int. J. Syst. Evol. Microbiol.">
        <title>The Global Catalogue of Microorganisms (GCM) 10K type strain sequencing project: providing services to taxonomists for standard genome sequencing and annotation.</title>
        <authorList>
            <consortium name="The Broad Institute Genomics Platform"/>
            <consortium name="The Broad Institute Genome Sequencing Center for Infectious Disease"/>
            <person name="Wu L."/>
            <person name="Ma J."/>
        </authorList>
    </citation>
    <scope>NUCLEOTIDE SEQUENCE [LARGE SCALE GENOMIC DNA]</scope>
    <source>
        <strain evidence="3">CGMCC 4.7139</strain>
    </source>
</reference>
<evidence type="ECO:0000313" key="2">
    <source>
        <dbReference type="EMBL" id="MFC4606640.1"/>
    </source>
</evidence>
<evidence type="ECO:0000259" key="1">
    <source>
        <dbReference type="PROSITE" id="PS51462"/>
    </source>
</evidence>
<organism evidence="2 3">
    <name type="scientific">Streptomyces maoxianensis</name>
    <dbReference type="NCBI Taxonomy" id="1459942"/>
    <lineage>
        <taxon>Bacteria</taxon>
        <taxon>Bacillati</taxon>
        <taxon>Actinomycetota</taxon>
        <taxon>Actinomycetes</taxon>
        <taxon>Kitasatosporales</taxon>
        <taxon>Streptomycetaceae</taxon>
        <taxon>Streptomyces</taxon>
    </lineage>
</organism>
<gene>
    <name evidence="2" type="ORF">ACFO9E_02185</name>
</gene>
<dbReference type="RefSeq" id="WP_381191025.1">
    <property type="nucleotide sequence ID" value="NZ_JBHSFE010000003.1"/>
</dbReference>
<feature type="domain" description="Nudix hydrolase" evidence="1">
    <location>
        <begin position="88"/>
        <end position="261"/>
    </location>
</feature>
<dbReference type="PROSITE" id="PS51462">
    <property type="entry name" value="NUDIX"/>
    <property type="match status" value="1"/>
</dbReference>